<dbReference type="PROSITE" id="PS51318">
    <property type="entry name" value="TAT"/>
    <property type="match status" value="1"/>
</dbReference>
<dbReference type="PROSITE" id="PS51257">
    <property type="entry name" value="PROKAR_LIPOPROTEIN"/>
    <property type="match status" value="1"/>
</dbReference>
<reference evidence="1 2" key="1">
    <citation type="submission" date="2020-08" db="EMBL/GenBank/DDBJ databases">
        <authorList>
            <person name="Seo M.-J."/>
        </authorList>
    </citation>
    <scope>NUCLEOTIDE SEQUENCE [LARGE SCALE GENOMIC DNA]</scope>
    <source>
        <strain evidence="1 2">MBLA0160</strain>
    </source>
</reference>
<name>A0A7J9SIC4_9EURY</name>
<dbReference type="Proteomes" id="UP000546257">
    <property type="component" value="Unassembled WGS sequence"/>
</dbReference>
<dbReference type="InterPro" id="IPR043749">
    <property type="entry name" value="DUF5694"/>
</dbReference>
<proteinExistence type="predicted"/>
<evidence type="ECO:0000313" key="2">
    <source>
        <dbReference type="Proteomes" id="UP000546257"/>
    </source>
</evidence>
<protein>
    <submittedName>
        <fullName evidence="1">Phenylacetate--CoA ligase</fullName>
    </submittedName>
</protein>
<evidence type="ECO:0000313" key="1">
    <source>
        <dbReference type="EMBL" id="MBB6645766.1"/>
    </source>
</evidence>
<dbReference type="Pfam" id="PF18950">
    <property type="entry name" value="DUF5694"/>
    <property type="match status" value="1"/>
</dbReference>
<dbReference type="GO" id="GO:0016874">
    <property type="term" value="F:ligase activity"/>
    <property type="evidence" value="ECO:0007669"/>
    <property type="project" value="UniProtKB-KW"/>
</dbReference>
<keyword evidence="1" id="KW-0436">Ligase</keyword>
<keyword evidence="2" id="KW-1185">Reference proteome</keyword>
<dbReference type="InterPro" id="IPR006311">
    <property type="entry name" value="TAT_signal"/>
</dbReference>
<dbReference type="EMBL" id="JACKXD010000002">
    <property type="protein sequence ID" value="MBB6645766.1"/>
    <property type="molecule type" value="Genomic_DNA"/>
</dbReference>
<gene>
    <name evidence="1" type="ORF">H5V44_05600</name>
</gene>
<accession>A0A7J9SIC4</accession>
<organism evidence="1 2">
    <name type="scientific">Halobellus ruber</name>
    <dbReference type="NCBI Taxonomy" id="2761102"/>
    <lineage>
        <taxon>Archaea</taxon>
        <taxon>Methanobacteriati</taxon>
        <taxon>Methanobacteriota</taxon>
        <taxon>Stenosarchaea group</taxon>
        <taxon>Halobacteria</taxon>
        <taxon>Halobacteriales</taxon>
        <taxon>Haloferacaceae</taxon>
        <taxon>Halobellus</taxon>
    </lineage>
</organism>
<sequence length="319" mass="34958">MRSELHLNRRSVMGSAAAAAIAGLAGCAGLQTTAETPAAAGPDQWPDPKEGQREVMLLGSTHLAQSPGDTQNAYATDPGDILGEQRQRELETLTDRLADWEPDRIAVEERVSEQPVIDDAYAAYRDDPDTLSTVSGWERDRSNETVQIGFRLADKLGHDSVAAVDYFQSPAALLTDEEKRQLPNSLRAVLVDPDTVEYPLPDAAESNAEKQQRLDEGSLVEFYQWLNTPGVGAAMWNNDMNFYATAFENSEPGDYTAVKLMTAWTQRNLRIASNIWNVPAKDDERVLVVYGASHVPQLGQILTGAPMMAPVSPLPYLTD</sequence>
<dbReference type="AlphaFoldDB" id="A0A7J9SIC4"/>
<comment type="caution">
    <text evidence="1">The sequence shown here is derived from an EMBL/GenBank/DDBJ whole genome shotgun (WGS) entry which is preliminary data.</text>
</comment>